<dbReference type="Proteomes" id="UP001558652">
    <property type="component" value="Unassembled WGS sequence"/>
</dbReference>
<name>A0ABD0YV27_9HEMI</name>
<dbReference type="EMBL" id="JBFDAA010000006">
    <property type="protein sequence ID" value="KAL1131202.1"/>
    <property type="molecule type" value="Genomic_DNA"/>
</dbReference>
<reference evidence="1 2" key="1">
    <citation type="submission" date="2024-07" db="EMBL/GenBank/DDBJ databases">
        <title>Chromosome-level genome assembly of the water stick insect Ranatra chinensis (Heteroptera: Nepidae).</title>
        <authorList>
            <person name="Liu X."/>
        </authorList>
    </citation>
    <scope>NUCLEOTIDE SEQUENCE [LARGE SCALE GENOMIC DNA]</scope>
    <source>
        <strain evidence="1">Cailab_2021Rc</strain>
        <tissue evidence="1">Muscle</tissue>
    </source>
</reference>
<evidence type="ECO:0000313" key="2">
    <source>
        <dbReference type="Proteomes" id="UP001558652"/>
    </source>
</evidence>
<evidence type="ECO:0000313" key="1">
    <source>
        <dbReference type="EMBL" id="KAL1131202.1"/>
    </source>
</evidence>
<organism evidence="1 2">
    <name type="scientific">Ranatra chinensis</name>
    <dbReference type="NCBI Taxonomy" id="642074"/>
    <lineage>
        <taxon>Eukaryota</taxon>
        <taxon>Metazoa</taxon>
        <taxon>Ecdysozoa</taxon>
        <taxon>Arthropoda</taxon>
        <taxon>Hexapoda</taxon>
        <taxon>Insecta</taxon>
        <taxon>Pterygota</taxon>
        <taxon>Neoptera</taxon>
        <taxon>Paraneoptera</taxon>
        <taxon>Hemiptera</taxon>
        <taxon>Heteroptera</taxon>
        <taxon>Panheteroptera</taxon>
        <taxon>Nepomorpha</taxon>
        <taxon>Nepidae</taxon>
        <taxon>Ranatrinae</taxon>
        <taxon>Ranatra</taxon>
    </lineage>
</organism>
<protein>
    <submittedName>
        <fullName evidence="1">Uncharacterized protein</fullName>
    </submittedName>
</protein>
<accession>A0ABD0YV27</accession>
<proteinExistence type="predicted"/>
<comment type="caution">
    <text evidence="1">The sequence shown here is derived from an EMBL/GenBank/DDBJ whole genome shotgun (WGS) entry which is preliminary data.</text>
</comment>
<keyword evidence="2" id="KW-1185">Reference proteome</keyword>
<gene>
    <name evidence="1" type="ORF">AAG570_010820</name>
</gene>
<sequence length="206" mass="23551">MESSHGWSLSSRRTFRARLLGYYRTTATITGESILSDNDRQVHTLGRSHLNSRDFRINHRQSFLDTFRRLQPALFRRTENPNTQIFVPKTLNTFTHVILRHDAIRRPLAPTYDGPFKVQRRGAGIYCLTHVSPRLSPPQRVREIFLTTYPQRAVFADEVPQTPYCLESRIRRLRQPAARPPAVACPRATPAVVLGSLFSTVSGIKA</sequence>
<dbReference type="AlphaFoldDB" id="A0ABD0YV27"/>